<accession>A0A1H9SP80</accession>
<keyword evidence="1" id="KW-0472">Membrane</keyword>
<dbReference type="STRING" id="142588.SAMN04488559_10874"/>
<evidence type="ECO:0000313" key="3">
    <source>
        <dbReference type="Proteomes" id="UP000198948"/>
    </source>
</evidence>
<evidence type="ECO:0000313" key="2">
    <source>
        <dbReference type="EMBL" id="SER86812.1"/>
    </source>
</evidence>
<reference evidence="2 3" key="1">
    <citation type="submission" date="2016-10" db="EMBL/GenBank/DDBJ databases">
        <authorList>
            <person name="de Groot N.N."/>
        </authorList>
    </citation>
    <scope>NUCLEOTIDE SEQUENCE [LARGE SCALE GENOMIC DNA]</scope>
    <source>
        <strain evidence="2 3">DSM 13760</strain>
    </source>
</reference>
<feature type="transmembrane region" description="Helical" evidence="1">
    <location>
        <begin position="6"/>
        <end position="26"/>
    </location>
</feature>
<dbReference type="AlphaFoldDB" id="A0A1H9SP80"/>
<dbReference type="Proteomes" id="UP000198948">
    <property type="component" value="Unassembled WGS sequence"/>
</dbReference>
<protein>
    <submittedName>
        <fullName evidence="2">Uncharacterized protein</fullName>
    </submittedName>
</protein>
<keyword evidence="3" id="KW-1185">Reference proteome</keyword>
<evidence type="ECO:0000256" key="1">
    <source>
        <dbReference type="SAM" id="Phobius"/>
    </source>
</evidence>
<gene>
    <name evidence="2" type="ORF">SAMN04488559_10874</name>
</gene>
<dbReference type="EMBL" id="FOHA01000008">
    <property type="protein sequence ID" value="SER86812.1"/>
    <property type="molecule type" value="Genomic_DNA"/>
</dbReference>
<name>A0A1H9SP80_9LACT</name>
<proteinExistence type="predicted"/>
<keyword evidence="1" id="KW-0812">Transmembrane</keyword>
<sequence>MLNLTGLITLWIAILLALGCLIYKILTRKEKYIKNRGAKH</sequence>
<keyword evidence="1" id="KW-1133">Transmembrane helix</keyword>
<organism evidence="2 3">
    <name type="scientific">Isobaculum melis</name>
    <dbReference type="NCBI Taxonomy" id="142588"/>
    <lineage>
        <taxon>Bacteria</taxon>
        <taxon>Bacillati</taxon>
        <taxon>Bacillota</taxon>
        <taxon>Bacilli</taxon>
        <taxon>Lactobacillales</taxon>
        <taxon>Carnobacteriaceae</taxon>
        <taxon>Isobaculum</taxon>
    </lineage>
</organism>